<evidence type="ECO:0000313" key="2">
    <source>
        <dbReference type="Proteomes" id="UP000016665"/>
    </source>
</evidence>
<organism evidence="1 2">
    <name type="scientific">Ficedula albicollis</name>
    <name type="common">Collared flycatcher</name>
    <name type="synonym">Muscicapa albicollis</name>
    <dbReference type="NCBI Taxonomy" id="59894"/>
    <lineage>
        <taxon>Eukaryota</taxon>
        <taxon>Metazoa</taxon>
        <taxon>Chordata</taxon>
        <taxon>Craniata</taxon>
        <taxon>Vertebrata</taxon>
        <taxon>Euteleostomi</taxon>
        <taxon>Archelosauria</taxon>
        <taxon>Archosauria</taxon>
        <taxon>Dinosauria</taxon>
        <taxon>Saurischia</taxon>
        <taxon>Theropoda</taxon>
        <taxon>Coelurosauria</taxon>
        <taxon>Aves</taxon>
        <taxon>Neognathae</taxon>
        <taxon>Neoaves</taxon>
        <taxon>Telluraves</taxon>
        <taxon>Australaves</taxon>
        <taxon>Passeriformes</taxon>
        <taxon>Muscicapidae</taxon>
        <taxon>Ficedula</taxon>
    </lineage>
</organism>
<protein>
    <submittedName>
        <fullName evidence="1">Uncharacterized protein</fullName>
    </submittedName>
</protein>
<keyword evidence="2" id="KW-1185">Reference proteome</keyword>
<reference evidence="1 2" key="1">
    <citation type="journal article" date="2012" name="Nature">
        <title>The genomic landscape of species divergence in Ficedula flycatchers.</title>
        <authorList>
            <person name="Ellegren H."/>
            <person name="Smeds L."/>
            <person name="Burri R."/>
            <person name="Olason P.I."/>
            <person name="Backstrom N."/>
            <person name="Kawakami T."/>
            <person name="Kunstner A."/>
            <person name="Makinen H."/>
            <person name="Nadachowska-Brzyska K."/>
            <person name="Qvarnstrom A."/>
            <person name="Uebbing S."/>
            <person name="Wolf J.B."/>
        </authorList>
    </citation>
    <scope>NUCLEOTIDE SEQUENCE [LARGE SCALE GENOMIC DNA]</scope>
</reference>
<name>A0A803W4B3_FICAL</name>
<sequence length="189" mass="21424">CFYLGKCKKPVILAEQNGGKMIYMDQWKYLNWEVGRSSVWRTQDWQLLLNTDRKTSFKIRWVKAHAKGNKPAANSYQKVDGLTKIMEVKPGNSLNPEWYQLGEQSHQKLGHTGKSVPYFAAQSKDWKTCRATLTECHQCSLKTQSDHPAKASSYTSINGKLHGRHGKLIVLGPLSVEKYGITAVDLRKG</sequence>
<reference evidence="1" key="3">
    <citation type="submission" date="2025-09" db="UniProtKB">
        <authorList>
            <consortium name="Ensembl"/>
        </authorList>
    </citation>
    <scope>IDENTIFICATION</scope>
</reference>
<evidence type="ECO:0000313" key="1">
    <source>
        <dbReference type="Ensembl" id="ENSFALP00000029819.1"/>
    </source>
</evidence>
<dbReference type="Proteomes" id="UP000016665">
    <property type="component" value="Chromosome 2"/>
</dbReference>
<dbReference type="AlphaFoldDB" id="A0A803W4B3"/>
<proteinExistence type="predicted"/>
<reference evidence="1" key="2">
    <citation type="submission" date="2025-08" db="UniProtKB">
        <authorList>
            <consortium name="Ensembl"/>
        </authorList>
    </citation>
    <scope>IDENTIFICATION</scope>
</reference>
<accession>A0A803W4B3</accession>
<dbReference type="GeneTree" id="ENSGT00990000208761"/>
<dbReference type="Ensembl" id="ENSFALT00000034096.1">
    <property type="protein sequence ID" value="ENSFALP00000029819.1"/>
    <property type="gene ID" value="ENSFALG00000026633.1"/>
</dbReference>